<gene>
    <name evidence="3" type="ORF">METZ01_LOCUS391812</name>
</gene>
<dbReference type="InterPro" id="IPR003760">
    <property type="entry name" value="PnrA-like"/>
</dbReference>
<dbReference type="PANTHER" id="PTHR43208">
    <property type="entry name" value="ABC TRANSPORTER SUBSTRATE-BINDING PROTEIN"/>
    <property type="match status" value="1"/>
</dbReference>
<proteinExistence type="predicted"/>
<sequence length="280" mass="30816">MKLHILTGEVINMKNLIKILAIITAFFSFFLNTANADPVKVCYAFNGPIGEWGWNYQQELGRKHVQNHFGDKVETIFIEGVGEGADSERAIRKLAMQDCKIIFSTTFTFMDQTVAVAADYPDIVFEHATGYKFAENLGVYEGATYQGRYIAGMVAGATSKTGKAAYIASFPIPELIRDINAVALGMRSVNPEATLTIVWLYSWFDPAKEADAVNVLINSGHDVTVQHTDGYAAVQVAQEKGTYAIGHATDLTRYGPDAHLTALEINWGPFMQSVVEDVMN</sequence>
<protein>
    <recommendedName>
        <fullName evidence="2">ABC transporter substrate-binding protein PnrA-like domain-containing protein</fullName>
    </recommendedName>
</protein>
<evidence type="ECO:0000259" key="2">
    <source>
        <dbReference type="Pfam" id="PF02608"/>
    </source>
</evidence>
<accession>A0A382UZ39</accession>
<evidence type="ECO:0000313" key="3">
    <source>
        <dbReference type="EMBL" id="SVD38958.1"/>
    </source>
</evidence>
<dbReference type="Gene3D" id="3.40.50.2300">
    <property type="match status" value="2"/>
</dbReference>
<feature type="domain" description="ABC transporter substrate-binding protein PnrA-like" evidence="2">
    <location>
        <begin position="40"/>
        <end position="279"/>
    </location>
</feature>
<dbReference type="PANTHER" id="PTHR43208:SF1">
    <property type="entry name" value="ABC TRANSPORTER SUBSTRATE-BINDING PROTEIN"/>
    <property type="match status" value="1"/>
</dbReference>
<evidence type="ECO:0000256" key="1">
    <source>
        <dbReference type="ARBA" id="ARBA00022729"/>
    </source>
</evidence>
<dbReference type="AlphaFoldDB" id="A0A382UZ39"/>
<dbReference type="GO" id="GO:0005886">
    <property type="term" value="C:plasma membrane"/>
    <property type="evidence" value="ECO:0007669"/>
    <property type="project" value="InterPro"/>
</dbReference>
<reference evidence="3" key="1">
    <citation type="submission" date="2018-05" db="EMBL/GenBank/DDBJ databases">
        <authorList>
            <person name="Lanie J.A."/>
            <person name="Ng W.-L."/>
            <person name="Kazmierczak K.M."/>
            <person name="Andrzejewski T.M."/>
            <person name="Davidsen T.M."/>
            <person name="Wayne K.J."/>
            <person name="Tettelin H."/>
            <person name="Glass J.I."/>
            <person name="Rusch D."/>
            <person name="Podicherti R."/>
            <person name="Tsui H.-C.T."/>
            <person name="Winkler M.E."/>
        </authorList>
    </citation>
    <scope>NUCLEOTIDE SEQUENCE</scope>
</reference>
<dbReference type="Pfam" id="PF02608">
    <property type="entry name" value="Bmp"/>
    <property type="match status" value="1"/>
</dbReference>
<name>A0A382UZ39_9ZZZZ</name>
<keyword evidence="1" id="KW-0732">Signal</keyword>
<organism evidence="3">
    <name type="scientific">marine metagenome</name>
    <dbReference type="NCBI Taxonomy" id="408172"/>
    <lineage>
        <taxon>unclassified sequences</taxon>
        <taxon>metagenomes</taxon>
        <taxon>ecological metagenomes</taxon>
    </lineage>
</organism>
<dbReference type="InterPro" id="IPR052910">
    <property type="entry name" value="ABC-Purine-Binding"/>
</dbReference>
<feature type="non-terminal residue" evidence="3">
    <location>
        <position position="280"/>
    </location>
</feature>
<dbReference type="CDD" id="cd19963">
    <property type="entry name" value="PBP1_BMP-like"/>
    <property type="match status" value="1"/>
</dbReference>
<dbReference type="EMBL" id="UINC01147567">
    <property type="protein sequence ID" value="SVD38958.1"/>
    <property type="molecule type" value="Genomic_DNA"/>
</dbReference>